<evidence type="ECO:0000256" key="5">
    <source>
        <dbReference type="ARBA" id="ARBA00023317"/>
    </source>
</evidence>
<dbReference type="InterPro" id="IPR017597">
    <property type="entry name" value="Pyrv_DH_E1_asu_subgrp-y"/>
</dbReference>
<evidence type="ECO:0000256" key="3">
    <source>
        <dbReference type="ARBA" id="ARBA00023002"/>
    </source>
</evidence>
<comment type="function">
    <text evidence="7">The pyruvate dehydrogenase complex catalyzes the overall conversion of pyruvate to acetyl-CoA and CO(2).</text>
</comment>
<feature type="domain" description="Dehydrogenase E1 component" evidence="8">
    <location>
        <begin position="53"/>
        <end position="350"/>
    </location>
</feature>
<protein>
    <recommendedName>
        <fullName evidence="7">Pyruvate dehydrogenase E1 component subunit alpha</fullName>
        <ecNumber evidence="7">1.2.4.1</ecNumber>
    </recommendedName>
</protein>
<dbReference type="InterPro" id="IPR050642">
    <property type="entry name" value="PDH_E1_Alpha_Subunit"/>
</dbReference>
<evidence type="ECO:0000256" key="2">
    <source>
        <dbReference type="ARBA" id="ARBA00022946"/>
    </source>
</evidence>
<evidence type="ECO:0000256" key="6">
    <source>
        <dbReference type="ARBA" id="ARBA00051231"/>
    </source>
</evidence>
<accession>A0A6A7G9J5</accession>
<dbReference type="NCBIfam" id="TIGR03182">
    <property type="entry name" value="PDH_E1_alph_y"/>
    <property type="match status" value="1"/>
</dbReference>
<comment type="catalytic activity">
    <reaction evidence="6 7">
        <text>N(6)-[(R)-lipoyl]-L-lysyl-[protein] + pyruvate + H(+) = N(6)-[(R)-S(8)-acetyldihydrolipoyl]-L-lysyl-[protein] + CO2</text>
        <dbReference type="Rhea" id="RHEA:19189"/>
        <dbReference type="Rhea" id="RHEA-COMP:10474"/>
        <dbReference type="Rhea" id="RHEA-COMP:10478"/>
        <dbReference type="ChEBI" id="CHEBI:15361"/>
        <dbReference type="ChEBI" id="CHEBI:15378"/>
        <dbReference type="ChEBI" id="CHEBI:16526"/>
        <dbReference type="ChEBI" id="CHEBI:83099"/>
        <dbReference type="ChEBI" id="CHEBI:83111"/>
        <dbReference type="EC" id="1.2.4.1"/>
    </reaction>
</comment>
<organism evidence="9">
    <name type="scientific">Hirondellea gigas</name>
    <dbReference type="NCBI Taxonomy" id="1518452"/>
    <lineage>
        <taxon>Eukaryota</taxon>
        <taxon>Metazoa</taxon>
        <taxon>Ecdysozoa</taxon>
        <taxon>Arthropoda</taxon>
        <taxon>Crustacea</taxon>
        <taxon>Multicrustacea</taxon>
        <taxon>Malacostraca</taxon>
        <taxon>Eumalacostraca</taxon>
        <taxon>Peracarida</taxon>
        <taxon>Amphipoda</taxon>
        <taxon>Amphilochidea</taxon>
        <taxon>Lysianassida</taxon>
        <taxon>Lysianassidira</taxon>
        <taxon>Lysianassoidea</taxon>
        <taxon>Lysianassidae</taxon>
        <taxon>Hirondellea</taxon>
    </lineage>
</organism>
<reference evidence="9" key="1">
    <citation type="submission" date="2017-11" db="EMBL/GenBank/DDBJ databases">
        <title>The sensing device of the deep-sea amphipod.</title>
        <authorList>
            <person name="Kobayashi H."/>
            <person name="Nagahama T."/>
            <person name="Arai W."/>
            <person name="Sasagawa Y."/>
            <person name="Umeda M."/>
            <person name="Hayashi T."/>
            <person name="Nikaido I."/>
            <person name="Watanabe H."/>
            <person name="Oguri K."/>
            <person name="Kitazato H."/>
            <person name="Fujioka K."/>
            <person name="Kido Y."/>
            <person name="Takami H."/>
        </authorList>
    </citation>
    <scope>NUCLEOTIDE SEQUENCE</scope>
    <source>
        <tissue evidence="9">Whole body</tissue>
    </source>
</reference>
<dbReference type="FunFam" id="3.40.50.970:FF:000013">
    <property type="entry name" value="Pyruvate dehydrogenase E1 component subunit alpha"/>
    <property type="match status" value="1"/>
</dbReference>
<dbReference type="PANTHER" id="PTHR11516:SF60">
    <property type="entry name" value="PYRUVATE DEHYDROGENASE E1 COMPONENT SUBUNIT ALPHA"/>
    <property type="match status" value="1"/>
</dbReference>
<evidence type="ECO:0000256" key="1">
    <source>
        <dbReference type="ARBA" id="ARBA00001964"/>
    </source>
</evidence>
<dbReference type="CDD" id="cd02000">
    <property type="entry name" value="TPP_E1_PDC_ADC_BCADC"/>
    <property type="match status" value="1"/>
</dbReference>
<dbReference type="GO" id="GO:0006086">
    <property type="term" value="P:pyruvate decarboxylation to acetyl-CoA"/>
    <property type="evidence" value="ECO:0007669"/>
    <property type="project" value="InterPro"/>
</dbReference>
<evidence type="ECO:0000313" key="9">
    <source>
        <dbReference type="EMBL" id="LAC27410.1"/>
    </source>
</evidence>
<dbReference type="Pfam" id="PF00676">
    <property type="entry name" value="E1_dh"/>
    <property type="match status" value="1"/>
</dbReference>
<dbReference type="EC" id="1.2.4.1" evidence="7"/>
<keyword evidence="3 7" id="KW-0560">Oxidoreductase</keyword>
<evidence type="ECO:0000256" key="7">
    <source>
        <dbReference type="RuleBase" id="RU361139"/>
    </source>
</evidence>
<dbReference type="InterPro" id="IPR029061">
    <property type="entry name" value="THDP-binding"/>
</dbReference>
<dbReference type="SUPFAM" id="SSF52518">
    <property type="entry name" value="Thiamin diphosphate-binding fold (THDP-binding)"/>
    <property type="match status" value="1"/>
</dbReference>
<evidence type="ECO:0000256" key="4">
    <source>
        <dbReference type="ARBA" id="ARBA00023052"/>
    </source>
</evidence>
<name>A0A6A7G9J5_9CRUS</name>
<keyword evidence="5 7" id="KW-0670">Pyruvate</keyword>
<keyword evidence="2" id="KW-0809">Transit peptide</keyword>
<dbReference type="EMBL" id="IACT01008298">
    <property type="protein sequence ID" value="LAC27410.1"/>
    <property type="molecule type" value="mRNA"/>
</dbReference>
<dbReference type="GO" id="GO:0004739">
    <property type="term" value="F:pyruvate dehydrogenase (acetyl-transferring) activity"/>
    <property type="evidence" value="ECO:0007669"/>
    <property type="project" value="UniProtKB-UniRule"/>
</dbReference>
<dbReference type="PANTHER" id="PTHR11516">
    <property type="entry name" value="PYRUVATE DEHYDROGENASE E1 COMPONENT, ALPHA SUBUNIT BACTERIAL AND ORGANELLAR"/>
    <property type="match status" value="1"/>
</dbReference>
<evidence type="ECO:0000259" key="8">
    <source>
        <dbReference type="Pfam" id="PF00676"/>
    </source>
</evidence>
<proteinExistence type="evidence at transcript level"/>
<dbReference type="AlphaFoldDB" id="A0A6A7G9J5"/>
<keyword evidence="4 7" id="KW-0786">Thiamine pyrophosphate</keyword>
<dbReference type="InterPro" id="IPR001017">
    <property type="entry name" value="DH_E1"/>
</dbReference>
<sequence>MLRRFCRVTTPFRGRCRLISTSFDCNQTQTFLCDPPPTKVTVEKDDYINYYTDMLRIRRMENEAGAMYLRQEVRGFCHLYIGQESVCTGIEAALRKEDHIITAYRCHGQQLLRGDSMESIFSELTGKMTGSAKGKGGSMHMYLPQNNFYGGNGIVGAQVPVGAGLAFASKYFNDGTVVAALYGDGAANQGQIFEAANMASLWKLPLMFVCENNEFGMGTPIHRAAAETNFYKRGSYIAGIQCDGMNVLAVRETMEYAAEWCRSGKGPIFVEVKTYRYGGHSLSDPGVGAYRDKEEIDAVKKNKDAINNVEKNLTELGWITTDEIKEIKSAVKKEVKAAVAFAKEQSELPPDRLYDDVYKGGKVGFIRATDVEKSVEIL</sequence>
<dbReference type="Gene3D" id="3.40.50.970">
    <property type="match status" value="1"/>
</dbReference>
<comment type="cofactor">
    <cofactor evidence="1 7">
        <name>thiamine diphosphate</name>
        <dbReference type="ChEBI" id="CHEBI:58937"/>
    </cofactor>
</comment>